<dbReference type="AlphaFoldDB" id="A0A1J5PU57"/>
<protein>
    <submittedName>
        <fullName evidence="1">Uncharacterized protein</fullName>
    </submittedName>
</protein>
<reference evidence="1" key="1">
    <citation type="submission" date="2016-10" db="EMBL/GenBank/DDBJ databases">
        <title>Sequence of Gallionella enrichment culture.</title>
        <authorList>
            <person name="Poehlein A."/>
            <person name="Muehling M."/>
            <person name="Daniel R."/>
        </authorList>
    </citation>
    <scope>NUCLEOTIDE SEQUENCE</scope>
</reference>
<proteinExistence type="predicted"/>
<gene>
    <name evidence="1" type="ORF">GALL_495840</name>
</gene>
<name>A0A1J5PU57_9ZZZZ</name>
<organism evidence="1">
    <name type="scientific">mine drainage metagenome</name>
    <dbReference type="NCBI Taxonomy" id="410659"/>
    <lineage>
        <taxon>unclassified sequences</taxon>
        <taxon>metagenomes</taxon>
        <taxon>ecological metagenomes</taxon>
    </lineage>
</organism>
<evidence type="ECO:0000313" key="1">
    <source>
        <dbReference type="EMBL" id="OIQ68819.1"/>
    </source>
</evidence>
<sequence length="78" mass="8340">MQLERLDGQRRQQADTFEHAVAGFSGQADHQVDGNFELACGSSLDGGDATGKIVAAIDPGQYGIVAGFDTYFQFDDVL</sequence>
<comment type="caution">
    <text evidence="1">The sequence shown here is derived from an EMBL/GenBank/DDBJ whole genome shotgun (WGS) entry which is preliminary data.</text>
</comment>
<accession>A0A1J5PU57</accession>
<dbReference type="EMBL" id="MLJW01005087">
    <property type="protein sequence ID" value="OIQ68819.1"/>
    <property type="molecule type" value="Genomic_DNA"/>
</dbReference>